<gene>
    <name evidence="1" type="ORF">M0M44_11010</name>
</gene>
<sequence>MEFPELQTKYSEQHFWQPDMECGLREISLMRG</sequence>
<evidence type="ECO:0000313" key="1">
    <source>
        <dbReference type="EMBL" id="UPZ17855.1"/>
    </source>
</evidence>
<dbReference type="EMBL" id="CP096829">
    <property type="protein sequence ID" value="UPZ17855.1"/>
    <property type="molecule type" value="Genomic_DNA"/>
</dbReference>
<dbReference type="Proteomes" id="UP000829998">
    <property type="component" value="Chromosome"/>
</dbReference>
<accession>A0ABY4LXN3</accession>
<proteinExistence type="predicted"/>
<name>A0ABY4LXN3_9FLAO</name>
<keyword evidence="2" id="KW-1185">Reference proteome</keyword>
<reference evidence="1 2" key="1">
    <citation type="submission" date="2022-04" db="EMBL/GenBank/DDBJ databases">
        <authorList>
            <person name="Ra J.-S."/>
            <person name="Kim S.-B."/>
        </authorList>
    </citation>
    <scope>NUCLEOTIDE SEQUENCE [LARGE SCALE GENOMIC DNA]</scope>
    <source>
        <strain evidence="1 2">MMS21-Er5</strain>
    </source>
</reference>
<evidence type="ECO:0000313" key="2">
    <source>
        <dbReference type="Proteomes" id="UP000829998"/>
    </source>
</evidence>
<organism evidence="1 2">
    <name type="scientific">Flavobacterium humidisoli</name>
    <dbReference type="NCBI Taxonomy" id="2937442"/>
    <lineage>
        <taxon>Bacteria</taxon>
        <taxon>Pseudomonadati</taxon>
        <taxon>Bacteroidota</taxon>
        <taxon>Flavobacteriia</taxon>
        <taxon>Flavobacteriales</taxon>
        <taxon>Flavobacteriaceae</taxon>
        <taxon>Flavobacterium</taxon>
    </lineage>
</organism>
<protein>
    <submittedName>
        <fullName evidence="1">Uncharacterized protein</fullName>
    </submittedName>
</protein>